<accession>A0ABP0RDS9</accession>
<keyword evidence="1" id="KW-0472">Membrane</keyword>
<dbReference type="PROSITE" id="PS51857">
    <property type="entry name" value="CSD_2"/>
    <property type="match status" value="2"/>
</dbReference>
<evidence type="ECO:0000259" key="2">
    <source>
        <dbReference type="PROSITE" id="PS51857"/>
    </source>
</evidence>
<dbReference type="SUPFAM" id="SSF50249">
    <property type="entry name" value="Nucleic acid-binding proteins"/>
    <property type="match status" value="2"/>
</dbReference>
<gene>
    <name evidence="3" type="ORF">SCF082_LOCUS45637</name>
</gene>
<evidence type="ECO:0000313" key="3">
    <source>
        <dbReference type="EMBL" id="CAK9097282.1"/>
    </source>
</evidence>
<keyword evidence="4" id="KW-1185">Reference proteome</keyword>
<comment type="caution">
    <text evidence="3">The sequence shown here is derived from an EMBL/GenBank/DDBJ whole genome shotgun (WGS) entry which is preliminary data.</text>
</comment>
<dbReference type="PANTHER" id="PTHR11544">
    <property type="entry name" value="COLD SHOCK DOMAIN CONTAINING PROTEINS"/>
    <property type="match status" value="1"/>
</dbReference>
<dbReference type="Proteomes" id="UP001642464">
    <property type="component" value="Unassembled WGS sequence"/>
</dbReference>
<organism evidence="3 4">
    <name type="scientific">Durusdinium trenchii</name>
    <dbReference type="NCBI Taxonomy" id="1381693"/>
    <lineage>
        <taxon>Eukaryota</taxon>
        <taxon>Sar</taxon>
        <taxon>Alveolata</taxon>
        <taxon>Dinophyceae</taxon>
        <taxon>Suessiales</taxon>
        <taxon>Symbiodiniaceae</taxon>
        <taxon>Durusdinium</taxon>
    </lineage>
</organism>
<keyword evidence="1" id="KW-0812">Transmembrane</keyword>
<sequence length="255" mass="28656">MSSTRQVTRVTVLSLVVAAWISHIGSWMPAFVGIRTKPSTSKASLNALVGDDGTTFVRYDGYDDAEALLGDEKSGEKTARRKKAKLEPLDDTWWEGLIKSYNAEKGFGFIACDELFQKYKADVFLHQRQVRKHLGSRAFGGDQVRFLVGMNEAGKPQAVNVERRVGSHWIDFSKVYVGTVKEYWPDKGFGFIACPETQMVFQSDIFLHKNEVEKNSLVKGNRVTFSVQVNNKNRPQARYVERLTPITSEAEVAPA</sequence>
<reference evidence="3 4" key="1">
    <citation type="submission" date="2024-02" db="EMBL/GenBank/DDBJ databases">
        <authorList>
            <person name="Chen Y."/>
            <person name="Shah S."/>
            <person name="Dougan E. K."/>
            <person name="Thang M."/>
            <person name="Chan C."/>
        </authorList>
    </citation>
    <scope>NUCLEOTIDE SEQUENCE [LARGE SCALE GENOMIC DNA]</scope>
</reference>
<dbReference type="Pfam" id="PF00313">
    <property type="entry name" value="CSD"/>
    <property type="match status" value="2"/>
</dbReference>
<dbReference type="InterPro" id="IPR002059">
    <property type="entry name" value="CSP_DNA-bd"/>
</dbReference>
<dbReference type="CDD" id="cd04458">
    <property type="entry name" value="CSP_CDS"/>
    <property type="match status" value="2"/>
</dbReference>
<feature type="domain" description="CSD" evidence="2">
    <location>
        <begin position="93"/>
        <end position="163"/>
    </location>
</feature>
<feature type="domain" description="CSD" evidence="2">
    <location>
        <begin position="175"/>
        <end position="242"/>
    </location>
</feature>
<dbReference type="Gene3D" id="2.40.50.140">
    <property type="entry name" value="Nucleic acid-binding proteins"/>
    <property type="match status" value="2"/>
</dbReference>
<proteinExistence type="predicted"/>
<dbReference type="SMART" id="SM00357">
    <property type="entry name" value="CSP"/>
    <property type="match status" value="2"/>
</dbReference>
<protein>
    <recommendedName>
        <fullName evidence="2">CSD domain-containing protein</fullName>
    </recommendedName>
</protein>
<dbReference type="InterPro" id="IPR012340">
    <property type="entry name" value="NA-bd_OB-fold"/>
</dbReference>
<feature type="transmembrane region" description="Helical" evidence="1">
    <location>
        <begin position="12"/>
        <end position="34"/>
    </location>
</feature>
<dbReference type="InterPro" id="IPR011129">
    <property type="entry name" value="CSD"/>
</dbReference>
<keyword evidence="1" id="KW-1133">Transmembrane helix</keyword>
<evidence type="ECO:0000256" key="1">
    <source>
        <dbReference type="SAM" id="Phobius"/>
    </source>
</evidence>
<name>A0ABP0RDS9_9DINO</name>
<dbReference type="InterPro" id="IPR050181">
    <property type="entry name" value="Cold_shock_domain"/>
</dbReference>
<dbReference type="EMBL" id="CAXAMM010041095">
    <property type="protein sequence ID" value="CAK9097282.1"/>
    <property type="molecule type" value="Genomic_DNA"/>
</dbReference>
<evidence type="ECO:0000313" key="4">
    <source>
        <dbReference type="Proteomes" id="UP001642464"/>
    </source>
</evidence>